<reference evidence="2" key="1">
    <citation type="submission" date="2015-09" db="EMBL/GenBank/DDBJ databases">
        <title>De novo assembly of Pectinophora gossypiella (Pink Bollworm) gut transcriptome.</title>
        <authorList>
            <person name="Tassone E.E."/>
        </authorList>
    </citation>
    <scope>NUCLEOTIDE SEQUENCE</scope>
</reference>
<proteinExistence type="predicted"/>
<feature type="region of interest" description="Disordered" evidence="1">
    <location>
        <begin position="358"/>
        <end position="377"/>
    </location>
</feature>
<sequence length="429" mass="48699">MAINTLAICDRSVPHNTPRNKGAHVIAGRLVRLSGLDLDQIAPKRVRPRKKKNSPYINGDKLQLLSRITEKRFVHRKNELFSSFPLAANIYKASSDEFKILKKKQKSKKSVLTLPNVPAPLPQSCTVSDMNDSEYFEQNDKKTIKKKLPIQNRKMRVRTKGFEVYDRDAKHIHLDSSSTELISKPYDGDCRTVVDKEGLRPGDKDNRSITAQDVWTVLRNINKFQFTGPARLSDENIVMPKRKKAFSRRCNIRKGRRLIETRRTEEISYVANFKIKSNHSVSQSTSNDRVTVINKNEVQKHTTVGDKPAVKNQNLAKVTHKPKNVVIANDKNQSKTRSGMKPMQRFQSMCRNRFDNGNKTSHAVHEPIPESTSTVRESIDSSNYFRSESDNLSSSNGKNKFIHPARIEQIILTNIGGVGANNSAKKDVI</sequence>
<dbReference type="EMBL" id="GDQN01006117">
    <property type="protein sequence ID" value="JAT84937.1"/>
    <property type="molecule type" value="Transcribed_RNA"/>
</dbReference>
<dbReference type="OrthoDB" id="7314096at2759"/>
<evidence type="ECO:0000256" key="1">
    <source>
        <dbReference type="SAM" id="MobiDB-lite"/>
    </source>
</evidence>
<feature type="non-terminal residue" evidence="2">
    <location>
        <position position="429"/>
    </location>
</feature>
<evidence type="ECO:0000313" key="2">
    <source>
        <dbReference type="EMBL" id="JAT84937.1"/>
    </source>
</evidence>
<accession>A0A1E1WDC6</accession>
<organism evidence="2">
    <name type="scientific">Pectinophora gossypiella</name>
    <name type="common">Cotton pink bollworm</name>
    <name type="synonym">Depressaria gossypiella</name>
    <dbReference type="NCBI Taxonomy" id="13191"/>
    <lineage>
        <taxon>Eukaryota</taxon>
        <taxon>Metazoa</taxon>
        <taxon>Ecdysozoa</taxon>
        <taxon>Arthropoda</taxon>
        <taxon>Hexapoda</taxon>
        <taxon>Insecta</taxon>
        <taxon>Pterygota</taxon>
        <taxon>Neoptera</taxon>
        <taxon>Endopterygota</taxon>
        <taxon>Lepidoptera</taxon>
        <taxon>Glossata</taxon>
        <taxon>Ditrysia</taxon>
        <taxon>Gelechioidea</taxon>
        <taxon>Gelechiidae</taxon>
        <taxon>Apatetrinae</taxon>
        <taxon>Pectinophora</taxon>
    </lineage>
</organism>
<gene>
    <name evidence="2" type="ORF">g.7346</name>
</gene>
<name>A0A1E1WDC6_PECGO</name>
<protein>
    <submittedName>
        <fullName evidence="2">Uncharacterized protein</fullName>
    </submittedName>
</protein>
<dbReference type="AlphaFoldDB" id="A0A1E1WDC6"/>